<comment type="subcellular location">
    <subcellularLocation>
        <location evidence="2">Cell outer membrane</location>
        <topology evidence="2">Multi-pass membrane protein</topology>
    </subcellularLocation>
</comment>
<dbReference type="PANTHER" id="PTHR30069:SF29">
    <property type="entry name" value="HEMOGLOBIN AND HEMOGLOBIN-HAPTOGLOBIN-BINDING PROTEIN 1-RELATED"/>
    <property type="match status" value="1"/>
</dbReference>
<accession>A0AAQ0LPV4</accession>
<feature type="signal peptide" evidence="3">
    <location>
        <begin position="1"/>
        <end position="24"/>
    </location>
</feature>
<dbReference type="InterPro" id="IPR023997">
    <property type="entry name" value="TonB-dep_OMP_SusC/RagA_CS"/>
</dbReference>
<evidence type="ECO:0000313" key="5">
    <source>
        <dbReference type="EMBL" id="RGT54013.1"/>
    </source>
</evidence>
<evidence type="ECO:0000313" key="6">
    <source>
        <dbReference type="Proteomes" id="UP000284772"/>
    </source>
</evidence>
<dbReference type="PANTHER" id="PTHR30069">
    <property type="entry name" value="TONB-DEPENDENT OUTER MEMBRANE RECEPTOR"/>
    <property type="match status" value="1"/>
</dbReference>
<dbReference type="NCBIfam" id="TIGR04057">
    <property type="entry name" value="SusC_RagA_signa"/>
    <property type="match status" value="1"/>
</dbReference>
<proteinExistence type="inferred from homology"/>
<keyword evidence="2" id="KW-0812">Transmembrane</keyword>
<dbReference type="Pfam" id="PF07715">
    <property type="entry name" value="Plug"/>
    <property type="match status" value="1"/>
</dbReference>
<dbReference type="PROSITE" id="PS52016">
    <property type="entry name" value="TONB_DEPENDENT_REC_3"/>
    <property type="match status" value="1"/>
</dbReference>
<dbReference type="InterPro" id="IPR008969">
    <property type="entry name" value="CarboxyPept-like_regulatory"/>
</dbReference>
<dbReference type="Proteomes" id="UP000284772">
    <property type="component" value="Unassembled WGS sequence"/>
</dbReference>
<dbReference type="SUPFAM" id="SSF56935">
    <property type="entry name" value="Porins"/>
    <property type="match status" value="1"/>
</dbReference>
<keyword evidence="1 3" id="KW-0732">Signal</keyword>
<dbReference type="Gene3D" id="2.170.130.10">
    <property type="entry name" value="TonB-dependent receptor, plug domain"/>
    <property type="match status" value="1"/>
</dbReference>
<sequence>MRKRIIFAAALCLTVIYPAYNANAATEVAQEVQQARTIRGKVVDNNGEPVIGANVMVKGTTNGVITDIDGNFVLNNAKGTLVISYIGYKTVELPIGDKTNFNVKLVEDSELLSEVVVTGYGVAKKASLTSAISQVKGDDVFKNRGIANTTLALQGEVPGLVVTRSSTRPGSEGAAIKIRGDVSMNGNDPLIIIDGVAGSLSELNSMDGNDIENISVLKDASAAIYGARSASGVILVTTKRGRKGKAQVSYSGTISRTIDGIQAPLTNNQEWLDMFFEAQYYDTAASNPKLTDPREIYQNLNWWIFNSFGGQSVAKNSKGKWAPNYKDIDPDTGAPMMYKGDKLFNALRAGKSSVSCPLKPSDSAP</sequence>
<dbReference type="InterPro" id="IPR012910">
    <property type="entry name" value="Plug_dom"/>
</dbReference>
<gene>
    <name evidence="5" type="ORF">DWX27_07190</name>
</gene>
<dbReference type="EMBL" id="QRWT01000005">
    <property type="protein sequence ID" value="RGT54013.1"/>
    <property type="molecule type" value="Genomic_DNA"/>
</dbReference>
<dbReference type="Gene3D" id="2.60.40.1120">
    <property type="entry name" value="Carboxypeptidase-like, regulatory domain"/>
    <property type="match status" value="1"/>
</dbReference>
<reference evidence="5 6" key="1">
    <citation type="submission" date="2018-08" db="EMBL/GenBank/DDBJ databases">
        <title>A genome reference for cultivated species of the human gut microbiota.</title>
        <authorList>
            <person name="Zou Y."/>
            <person name="Xue W."/>
            <person name="Luo G."/>
        </authorList>
    </citation>
    <scope>NUCLEOTIDE SEQUENCE [LARGE SCALE GENOMIC DNA]</scope>
    <source>
        <strain evidence="5 6">AF19-10AC</strain>
    </source>
</reference>
<keyword evidence="5" id="KW-0675">Receptor</keyword>
<dbReference type="AlphaFoldDB" id="A0AAQ0LPV4"/>
<dbReference type="SUPFAM" id="SSF49464">
    <property type="entry name" value="Carboxypeptidase regulatory domain-like"/>
    <property type="match status" value="1"/>
</dbReference>
<evidence type="ECO:0000259" key="4">
    <source>
        <dbReference type="Pfam" id="PF07715"/>
    </source>
</evidence>
<feature type="domain" description="TonB-dependent receptor plug" evidence="4">
    <location>
        <begin position="125"/>
        <end position="233"/>
    </location>
</feature>
<feature type="chain" id="PRO_5042921065" evidence="3">
    <location>
        <begin position="25"/>
        <end position="365"/>
    </location>
</feature>
<dbReference type="InterPro" id="IPR037066">
    <property type="entry name" value="Plug_dom_sf"/>
</dbReference>
<evidence type="ECO:0000256" key="2">
    <source>
        <dbReference type="PROSITE-ProRule" id="PRU01360"/>
    </source>
</evidence>
<dbReference type="FunFam" id="2.60.40.1120:FF:000003">
    <property type="entry name" value="Outer membrane protein Omp121"/>
    <property type="match status" value="1"/>
</dbReference>
<protein>
    <submittedName>
        <fullName evidence="5">TonB-dependent receptor</fullName>
    </submittedName>
</protein>
<keyword evidence="2" id="KW-0472">Membrane</keyword>
<dbReference type="GO" id="GO:0015344">
    <property type="term" value="F:siderophore uptake transmembrane transporter activity"/>
    <property type="evidence" value="ECO:0007669"/>
    <property type="project" value="TreeGrafter"/>
</dbReference>
<keyword evidence="2" id="KW-1134">Transmembrane beta strand</keyword>
<comment type="caution">
    <text evidence="5">The sequence shown here is derived from an EMBL/GenBank/DDBJ whole genome shotgun (WGS) entry which is preliminary data.</text>
</comment>
<evidence type="ECO:0000256" key="3">
    <source>
        <dbReference type="SAM" id="SignalP"/>
    </source>
</evidence>
<evidence type="ECO:0000256" key="1">
    <source>
        <dbReference type="ARBA" id="ARBA00022729"/>
    </source>
</evidence>
<comment type="similarity">
    <text evidence="2">Belongs to the TonB-dependent receptor family.</text>
</comment>
<organism evidence="5 6">
    <name type="scientific">Bacteroides intestinalis</name>
    <dbReference type="NCBI Taxonomy" id="329854"/>
    <lineage>
        <taxon>Bacteria</taxon>
        <taxon>Pseudomonadati</taxon>
        <taxon>Bacteroidota</taxon>
        <taxon>Bacteroidia</taxon>
        <taxon>Bacteroidales</taxon>
        <taxon>Bacteroidaceae</taxon>
        <taxon>Bacteroides</taxon>
    </lineage>
</organism>
<feature type="non-terminal residue" evidence="5">
    <location>
        <position position="365"/>
    </location>
</feature>
<dbReference type="GO" id="GO:0044718">
    <property type="term" value="P:siderophore transmembrane transport"/>
    <property type="evidence" value="ECO:0007669"/>
    <property type="project" value="TreeGrafter"/>
</dbReference>
<keyword evidence="2" id="KW-0813">Transport</keyword>
<dbReference type="GO" id="GO:0009279">
    <property type="term" value="C:cell outer membrane"/>
    <property type="evidence" value="ECO:0007669"/>
    <property type="project" value="UniProtKB-SubCell"/>
</dbReference>
<dbReference type="Pfam" id="PF13715">
    <property type="entry name" value="CarbopepD_reg_2"/>
    <property type="match status" value="1"/>
</dbReference>
<dbReference type="RefSeq" id="WP_181990144.1">
    <property type="nucleotide sequence ID" value="NZ_QRWT01000005.1"/>
</dbReference>
<keyword evidence="2" id="KW-0998">Cell outer membrane</keyword>
<name>A0AAQ0LPV4_9BACE</name>
<dbReference type="InterPro" id="IPR039426">
    <property type="entry name" value="TonB-dep_rcpt-like"/>
</dbReference>